<dbReference type="InterPro" id="IPR003400">
    <property type="entry name" value="ExbD"/>
</dbReference>
<comment type="similarity">
    <text evidence="2 7">Belongs to the ExbD/TolR family.</text>
</comment>
<proteinExistence type="inferred from homology"/>
<keyword evidence="4 7" id="KW-0812">Transmembrane</keyword>
<dbReference type="GO" id="GO:0022857">
    <property type="term" value="F:transmembrane transporter activity"/>
    <property type="evidence" value="ECO:0007669"/>
    <property type="project" value="InterPro"/>
</dbReference>
<reference evidence="9 10" key="1">
    <citation type="submission" date="2022-12" db="EMBL/GenBank/DDBJ databases">
        <title>Coexistence and Characterization of a Novel Tigecycline Resistance gene tet(X) variant and blaNDM-1 in a Pseudomonas caeni Isolate of Chicken Origin.</title>
        <authorList>
            <person name="Lu X."/>
            <person name="Zhang L."/>
            <person name="Li R."/>
            <person name="Wang Z."/>
        </authorList>
    </citation>
    <scope>NUCLEOTIDE SEQUENCE [LARGE SCALE GENOMIC DNA]</scope>
    <source>
        <strain evidence="9 10">CE14</strain>
    </source>
</reference>
<evidence type="ECO:0000256" key="4">
    <source>
        <dbReference type="ARBA" id="ARBA00022692"/>
    </source>
</evidence>
<dbReference type="PANTHER" id="PTHR30558:SF15">
    <property type="entry name" value="BIOPOLYMER TRANSPORT PROTEIN EXBD1"/>
    <property type="match status" value="1"/>
</dbReference>
<evidence type="ECO:0000256" key="5">
    <source>
        <dbReference type="ARBA" id="ARBA00022989"/>
    </source>
</evidence>
<evidence type="ECO:0000256" key="1">
    <source>
        <dbReference type="ARBA" id="ARBA00004162"/>
    </source>
</evidence>
<evidence type="ECO:0000313" key="9">
    <source>
        <dbReference type="EMBL" id="WBE25098.1"/>
    </source>
</evidence>
<evidence type="ECO:0000256" key="2">
    <source>
        <dbReference type="ARBA" id="ARBA00005811"/>
    </source>
</evidence>
<sequence length="140" mass="15312">MIGLPHRAVPSASLLPDLTPLLDVIFIVLVFFLLTAQQPLLELPLDLPKSSAGLSAVSQAPAERMVIRLDEQGVWRFAGQPQADFQHLQDALQAKPPQAVDLALHRHAPLEKFLQLLALLQTLGIDDTQILMEAQGDQAD</sequence>
<dbReference type="GO" id="GO:0005886">
    <property type="term" value="C:plasma membrane"/>
    <property type="evidence" value="ECO:0007669"/>
    <property type="project" value="UniProtKB-SubCell"/>
</dbReference>
<keyword evidence="3" id="KW-1003">Cell membrane</keyword>
<organism evidence="9 10">
    <name type="scientific">Denitrificimonas caeni</name>
    <dbReference type="NCBI Taxonomy" id="521720"/>
    <lineage>
        <taxon>Bacteria</taxon>
        <taxon>Pseudomonadati</taxon>
        <taxon>Pseudomonadota</taxon>
        <taxon>Gammaproteobacteria</taxon>
        <taxon>Pseudomonadales</taxon>
        <taxon>Pseudomonadaceae</taxon>
        <taxon>Denitrificimonas</taxon>
    </lineage>
</organism>
<feature type="transmembrane region" description="Helical" evidence="8">
    <location>
        <begin position="20"/>
        <end position="41"/>
    </location>
</feature>
<dbReference type="KEGG" id="dce:O6P33_12180"/>
<evidence type="ECO:0000256" key="3">
    <source>
        <dbReference type="ARBA" id="ARBA00022475"/>
    </source>
</evidence>
<dbReference type="GO" id="GO:0015031">
    <property type="term" value="P:protein transport"/>
    <property type="evidence" value="ECO:0007669"/>
    <property type="project" value="UniProtKB-KW"/>
</dbReference>
<keyword evidence="7" id="KW-0813">Transport</keyword>
<dbReference type="EMBL" id="CP114976">
    <property type="protein sequence ID" value="WBE25098.1"/>
    <property type="molecule type" value="Genomic_DNA"/>
</dbReference>
<dbReference type="AlphaFoldDB" id="A0AAE9VPK1"/>
<evidence type="ECO:0000256" key="8">
    <source>
        <dbReference type="SAM" id="Phobius"/>
    </source>
</evidence>
<dbReference type="Pfam" id="PF02472">
    <property type="entry name" value="ExbD"/>
    <property type="match status" value="1"/>
</dbReference>
<evidence type="ECO:0000256" key="7">
    <source>
        <dbReference type="RuleBase" id="RU003879"/>
    </source>
</evidence>
<dbReference type="Proteomes" id="UP001212189">
    <property type="component" value="Chromosome"/>
</dbReference>
<dbReference type="PANTHER" id="PTHR30558">
    <property type="entry name" value="EXBD MEMBRANE COMPONENT OF PMF-DRIVEN MACROMOLECULE IMPORT SYSTEM"/>
    <property type="match status" value="1"/>
</dbReference>
<keyword evidence="5 8" id="KW-1133">Transmembrane helix</keyword>
<keyword evidence="6 8" id="KW-0472">Membrane</keyword>
<protein>
    <submittedName>
        <fullName evidence="9">Biopolymer transporter ExbD</fullName>
    </submittedName>
</protein>
<name>A0AAE9VPK1_9GAMM</name>
<evidence type="ECO:0000256" key="6">
    <source>
        <dbReference type="ARBA" id="ARBA00023136"/>
    </source>
</evidence>
<accession>A0AAE9VPK1</accession>
<evidence type="ECO:0000313" key="10">
    <source>
        <dbReference type="Proteomes" id="UP001212189"/>
    </source>
</evidence>
<keyword evidence="10" id="KW-1185">Reference proteome</keyword>
<gene>
    <name evidence="9" type="ORF">O6P33_12180</name>
</gene>
<dbReference type="RefSeq" id="WP_269818043.1">
    <property type="nucleotide sequence ID" value="NZ_CP114976.1"/>
</dbReference>
<keyword evidence="7" id="KW-0653">Protein transport</keyword>
<comment type="subcellular location">
    <subcellularLocation>
        <location evidence="1">Cell membrane</location>
        <topology evidence="1">Single-pass membrane protein</topology>
    </subcellularLocation>
    <subcellularLocation>
        <location evidence="7">Cell membrane</location>
        <topology evidence="7">Single-pass type II membrane protein</topology>
    </subcellularLocation>
</comment>